<reference evidence="3" key="1">
    <citation type="submission" date="2016-06" db="EMBL/GenBank/DDBJ databases">
        <title>Parallel loss of symbiosis genes in relatives of nitrogen-fixing non-legume Parasponia.</title>
        <authorList>
            <person name="Van Velzen R."/>
            <person name="Holmer R."/>
            <person name="Bu F."/>
            <person name="Rutten L."/>
            <person name="Van Zeijl A."/>
            <person name="Liu W."/>
            <person name="Santuari L."/>
            <person name="Cao Q."/>
            <person name="Sharma T."/>
            <person name="Shen D."/>
            <person name="Roswanjaya Y."/>
            <person name="Wardhani T."/>
            <person name="Kalhor M.S."/>
            <person name="Jansen J."/>
            <person name="Van den Hoogen J."/>
            <person name="Gungor B."/>
            <person name="Hartog M."/>
            <person name="Hontelez J."/>
            <person name="Verver J."/>
            <person name="Yang W.-C."/>
            <person name="Schijlen E."/>
            <person name="Repin R."/>
            <person name="Schilthuizen M."/>
            <person name="Schranz E."/>
            <person name="Heidstra R."/>
            <person name="Miyata K."/>
            <person name="Fedorova E."/>
            <person name="Kohlen W."/>
            <person name="Bisseling T."/>
            <person name="Smit S."/>
            <person name="Geurts R."/>
        </authorList>
    </citation>
    <scope>NUCLEOTIDE SEQUENCE [LARGE SCALE GENOMIC DNA]</scope>
    <source>
        <strain evidence="3">cv. RG33-2</strain>
    </source>
</reference>
<evidence type="ECO:0000313" key="2">
    <source>
        <dbReference type="EMBL" id="POO01936.1"/>
    </source>
</evidence>
<evidence type="ECO:0000256" key="1">
    <source>
        <dbReference type="SAM" id="MobiDB-lite"/>
    </source>
</evidence>
<feature type="compositionally biased region" description="Basic residues" evidence="1">
    <location>
        <begin position="72"/>
        <end position="87"/>
    </location>
</feature>
<feature type="region of interest" description="Disordered" evidence="1">
    <location>
        <begin position="52"/>
        <end position="123"/>
    </location>
</feature>
<dbReference type="EMBL" id="JXTC01000006">
    <property type="protein sequence ID" value="POO01936.1"/>
    <property type="molecule type" value="Genomic_DNA"/>
</dbReference>
<comment type="caution">
    <text evidence="2">The sequence shown here is derived from an EMBL/GenBank/DDBJ whole genome shotgun (WGS) entry which is preliminary data.</text>
</comment>
<organism evidence="2 3">
    <name type="scientific">Trema orientale</name>
    <name type="common">Charcoal tree</name>
    <name type="synonym">Celtis orientalis</name>
    <dbReference type="NCBI Taxonomy" id="63057"/>
    <lineage>
        <taxon>Eukaryota</taxon>
        <taxon>Viridiplantae</taxon>
        <taxon>Streptophyta</taxon>
        <taxon>Embryophyta</taxon>
        <taxon>Tracheophyta</taxon>
        <taxon>Spermatophyta</taxon>
        <taxon>Magnoliopsida</taxon>
        <taxon>eudicotyledons</taxon>
        <taxon>Gunneridae</taxon>
        <taxon>Pentapetalae</taxon>
        <taxon>rosids</taxon>
        <taxon>fabids</taxon>
        <taxon>Rosales</taxon>
        <taxon>Cannabaceae</taxon>
        <taxon>Trema</taxon>
    </lineage>
</organism>
<dbReference type="OrthoDB" id="10315444at2759"/>
<accession>A0A2P5FVW5</accession>
<sequence length="123" mass="13760">MILPSEKLHVAFRISACVKAVLSKRMTLIVSDNHGDELLELEARSPRYLMSGSRYPSGSSGPFTMEQTIRVKTPHTKKAKIRTRKTKNAGNFLRPSEFLNGLGEDPFEELPINSGRTKFGSPR</sequence>
<dbReference type="InParanoid" id="A0A2P5FVW5"/>
<dbReference type="AlphaFoldDB" id="A0A2P5FVW5"/>
<evidence type="ECO:0000313" key="3">
    <source>
        <dbReference type="Proteomes" id="UP000237000"/>
    </source>
</evidence>
<proteinExistence type="predicted"/>
<dbReference type="Proteomes" id="UP000237000">
    <property type="component" value="Unassembled WGS sequence"/>
</dbReference>
<protein>
    <submittedName>
        <fullName evidence="2">Uncharacterized protein</fullName>
    </submittedName>
</protein>
<gene>
    <name evidence="2" type="ORF">TorRG33x02_022280</name>
</gene>
<name>A0A2P5FVW5_TREOI</name>
<feature type="compositionally biased region" description="Low complexity" evidence="1">
    <location>
        <begin position="52"/>
        <end position="62"/>
    </location>
</feature>
<keyword evidence="3" id="KW-1185">Reference proteome</keyword>